<keyword evidence="3" id="KW-1185">Reference proteome</keyword>
<reference evidence="1" key="1">
    <citation type="submission" date="2021-03" db="EMBL/GenBank/DDBJ databases">
        <authorList>
            <consortium name="Genoscope - CEA"/>
            <person name="William W."/>
        </authorList>
    </citation>
    <scope>NUCLEOTIDE SEQUENCE</scope>
    <source>
        <strain evidence="1">Doubled-haploid Pahang</strain>
    </source>
</reference>
<proteinExistence type="predicted"/>
<name>A0A804HW59_MUSAM</name>
<reference evidence="2" key="2">
    <citation type="submission" date="2021-05" db="UniProtKB">
        <authorList>
            <consortium name="EnsemblPlants"/>
        </authorList>
    </citation>
    <scope>IDENTIFICATION</scope>
    <source>
        <strain evidence="2">subsp. malaccensis</strain>
    </source>
</reference>
<evidence type="ECO:0000313" key="3">
    <source>
        <dbReference type="Proteomes" id="UP000012960"/>
    </source>
</evidence>
<dbReference type="EMBL" id="HG996466">
    <property type="protein sequence ID" value="CAG1860045.1"/>
    <property type="molecule type" value="Genomic_DNA"/>
</dbReference>
<evidence type="ECO:0000313" key="2">
    <source>
        <dbReference type="EnsemblPlants" id="Ma01_p19820.1"/>
    </source>
</evidence>
<sequence>MVSCSIWEKANLKRHYFLFLFSRINPSHDFRRFCGL</sequence>
<protein>
    <submittedName>
        <fullName evidence="1">(wild Malaysian banana) hypothetical protein</fullName>
    </submittedName>
</protein>
<dbReference type="Proteomes" id="UP000012960">
    <property type="component" value="Unplaced"/>
</dbReference>
<dbReference type="AlphaFoldDB" id="A0A804HW59"/>
<dbReference type="Gramene" id="Ma01_t19820.1">
    <property type="protein sequence ID" value="Ma01_p19820.1"/>
    <property type="gene ID" value="Ma01_g19820"/>
</dbReference>
<organism evidence="2 3">
    <name type="scientific">Musa acuminata subsp. malaccensis</name>
    <name type="common">Wild banana</name>
    <name type="synonym">Musa malaccensis</name>
    <dbReference type="NCBI Taxonomy" id="214687"/>
    <lineage>
        <taxon>Eukaryota</taxon>
        <taxon>Viridiplantae</taxon>
        <taxon>Streptophyta</taxon>
        <taxon>Embryophyta</taxon>
        <taxon>Tracheophyta</taxon>
        <taxon>Spermatophyta</taxon>
        <taxon>Magnoliopsida</taxon>
        <taxon>Liliopsida</taxon>
        <taxon>Zingiberales</taxon>
        <taxon>Musaceae</taxon>
        <taxon>Musa</taxon>
    </lineage>
</organism>
<dbReference type="InParanoid" id="A0A804HW59"/>
<evidence type="ECO:0000313" key="1">
    <source>
        <dbReference type="EMBL" id="CAG1860045.1"/>
    </source>
</evidence>
<gene>
    <name evidence="1" type="ORF">GSMUA_303410.1</name>
</gene>
<accession>A0A804HW59</accession>
<dbReference type="EnsemblPlants" id="Ma01_t19820.1">
    <property type="protein sequence ID" value="Ma01_p19820.1"/>
    <property type="gene ID" value="Ma01_g19820"/>
</dbReference>